<dbReference type="InterPro" id="IPR021529">
    <property type="entry name" value="DUF2798"/>
</dbReference>
<evidence type="ECO:0000313" key="3">
    <source>
        <dbReference type="Proteomes" id="UP000596063"/>
    </source>
</evidence>
<evidence type="ECO:0000313" key="2">
    <source>
        <dbReference type="EMBL" id="QQD17467.1"/>
    </source>
</evidence>
<dbReference type="Pfam" id="PF11391">
    <property type="entry name" value="DUF2798"/>
    <property type="match status" value="1"/>
</dbReference>
<keyword evidence="1" id="KW-1133">Transmembrane helix</keyword>
<dbReference type="RefSeq" id="WP_198568968.1">
    <property type="nucleotide sequence ID" value="NZ_CP066167.1"/>
</dbReference>
<organism evidence="2 3">
    <name type="scientific">Spongiibacter nanhainus</name>
    <dbReference type="NCBI Taxonomy" id="2794344"/>
    <lineage>
        <taxon>Bacteria</taxon>
        <taxon>Pseudomonadati</taxon>
        <taxon>Pseudomonadota</taxon>
        <taxon>Gammaproteobacteria</taxon>
        <taxon>Cellvibrionales</taxon>
        <taxon>Spongiibacteraceae</taxon>
        <taxon>Spongiibacter</taxon>
    </lineage>
</organism>
<dbReference type="AlphaFoldDB" id="A0A7T4UPC8"/>
<feature type="transmembrane region" description="Helical" evidence="1">
    <location>
        <begin position="39"/>
        <end position="61"/>
    </location>
</feature>
<reference evidence="2 3" key="1">
    <citation type="submission" date="2020-12" db="EMBL/GenBank/DDBJ databases">
        <authorList>
            <person name="Shan Y."/>
        </authorList>
    </citation>
    <scope>NUCLEOTIDE SEQUENCE [LARGE SCALE GENOMIC DNA]</scope>
    <source>
        <strain evidence="3">csc3.9</strain>
    </source>
</reference>
<keyword evidence="1" id="KW-0472">Membrane</keyword>
<protein>
    <submittedName>
        <fullName evidence="2">DUF2798 domain-containing protein</fullName>
    </submittedName>
</protein>
<accession>A0A7T4UPC8</accession>
<gene>
    <name evidence="2" type="ORF">I6N98_14000</name>
</gene>
<keyword evidence="3" id="KW-1185">Reference proteome</keyword>
<name>A0A7T4UPC8_9GAMM</name>
<sequence>MICGKYFHYVFVALMSMGMTLILSLFATANNEGQSGNFVWLWLLAAALNFAIAFPTALAVAPVARWAAGKLTTTTGRCSDR</sequence>
<feature type="transmembrane region" description="Helical" evidence="1">
    <location>
        <begin position="7"/>
        <end position="27"/>
    </location>
</feature>
<keyword evidence="1" id="KW-0812">Transmembrane</keyword>
<dbReference type="Proteomes" id="UP000596063">
    <property type="component" value="Chromosome"/>
</dbReference>
<proteinExistence type="predicted"/>
<dbReference type="EMBL" id="CP066167">
    <property type="protein sequence ID" value="QQD17467.1"/>
    <property type="molecule type" value="Genomic_DNA"/>
</dbReference>
<dbReference type="KEGG" id="snan:I6N98_14000"/>
<evidence type="ECO:0000256" key="1">
    <source>
        <dbReference type="SAM" id="Phobius"/>
    </source>
</evidence>